<dbReference type="NCBIfam" id="TIGR03725">
    <property type="entry name" value="T6A_YeaZ"/>
    <property type="match status" value="1"/>
</dbReference>
<protein>
    <submittedName>
        <fullName evidence="3">Glycoprotein endopeptidase</fullName>
    </submittedName>
</protein>
<proteinExistence type="predicted"/>
<dbReference type="InterPro" id="IPR000905">
    <property type="entry name" value="Gcp-like_dom"/>
</dbReference>
<evidence type="ECO:0000256" key="1">
    <source>
        <dbReference type="SAM" id="MobiDB-lite"/>
    </source>
</evidence>
<feature type="region of interest" description="Disordered" evidence="1">
    <location>
        <begin position="135"/>
        <end position="212"/>
    </location>
</feature>
<dbReference type="Gene3D" id="3.30.420.40">
    <property type="match status" value="1"/>
</dbReference>
<dbReference type="GO" id="GO:0002949">
    <property type="term" value="P:tRNA threonylcarbamoyladenosine modification"/>
    <property type="evidence" value="ECO:0007669"/>
    <property type="project" value="InterPro"/>
</dbReference>
<dbReference type="InterPro" id="IPR043129">
    <property type="entry name" value="ATPase_NBD"/>
</dbReference>
<dbReference type="STRING" id="56956.A0O31_01806"/>
<dbReference type="InterPro" id="IPR022496">
    <property type="entry name" value="T6A_TsaB"/>
</dbReference>
<dbReference type="KEGG" id="tbc:A0O31_01806"/>
<feature type="compositionally biased region" description="Low complexity" evidence="1">
    <location>
        <begin position="160"/>
        <end position="173"/>
    </location>
</feature>
<evidence type="ECO:0000259" key="2">
    <source>
        <dbReference type="Pfam" id="PF00814"/>
    </source>
</evidence>
<gene>
    <name evidence="3" type="ORF">A0O31_01806</name>
</gene>
<reference evidence="4" key="1">
    <citation type="submission" date="2016-06" db="EMBL/GenBank/DDBJ databases">
        <title>Whole genome sequencing of Thermus brockianus strain GE-1.</title>
        <authorList>
            <person name="Schaefers C."/>
            <person name="Blank S."/>
            <person name="Wiebusch S."/>
            <person name="Elleuche S."/>
            <person name="Antranikian G."/>
        </authorList>
    </citation>
    <scope>NUCLEOTIDE SEQUENCE [LARGE SCALE GENOMIC DNA]</scope>
    <source>
        <strain evidence="4">GE-1</strain>
    </source>
</reference>
<dbReference type="Proteomes" id="UP000182993">
    <property type="component" value="Chromosome"/>
</dbReference>
<sequence length="212" mass="22201">MGSMWTLTLDTATPYLALGLFRGEEGVGRVVRLGRRHEEVLFGLLDEVLAEVGAEREAIGALVLGTGPGSYTGLRIALAAGLGIAFAQGARVHGVSSLLAAAWPFLAEGGPPLTPLFTARNRLYYGATYAKREGRPVEITPPGSSRRRSFPTKASSWTHPLTPGPFTSSFPSPRKGRNPFTSSRRPPPGGGEPGRGSSEGALGRGPPGAFPP</sequence>
<dbReference type="Pfam" id="PF00814">
    <property type="entry name" value="TsaD"/>
    <property type="match status" value="1"/>
</dbReference>
<dbReference type="SUPFAM" id="SSF53067">
    <property type="entry name" value="Actin-like ATPase domain"/>
    <property type="match status" value="1"/>
</dbReference>
<dbReference type="AlphaFoldDB" id="A0A1J0LWA5"/>
<feature type="domain" description="Gcp-like" evidence="2">
    <location>
        <begin position="35"/>
        <end position="129"/>
    </location>
</feature>
<evidence type="ECO:0000313" key="4">
    <source>
        <dbReference type="Proteomes" id="UP000182993"/>
    </source>
</evidence>
<organism evidence="3 4">
    <name type="scientific">Thermus brockianus</name>
    <dbReference type="NCBI Taxonomy" id="56956"/>
    <lineage>
        <taxon>Bacteria</taxon>
        <taxon>Thermotogati</taxon>
        <taxon>Deinococcota</taxon>
        <taxon>Deinococci</taxon>
        <taxon>Thermales</taxon>
        <taxon>Thermaceae</taxon>
        <taxon>Thermus</taxon>
    </lineage>
</organism>
<dbReference type="EMBL" id="CP016312">
    <property type="protein sequence ID" value="APD09899.1"/>
    <property type="molecule type" value="Genomic_DNA"/>
</dbReference>
<accession>A0A1J0LWA5</accession>
<evidence type="ECO:0000313" key="3">
    <source>
        <dbReference type="EMBL" id="APD09899.1"/>
    </source>
</evidence>
<name>A0A1J0LWA5_THEBO</name>